<evidence type="ECO:0000256" key="6">
    <source>
        <dbReference type="ARBA" id="ARBA00022833"/>
    </source>
</evidence>
<dbReference type="SUPFAM" id="SSF55821">
    <property type="entry name" value="YrdC/RibB"/>
    <property type="match status" value="1"/>
</dbReference>
<dbReference type="GO" id="GO:0003998">
    <property type="term" value="F:acylphosphatase activity"/>
    <property type="evidence" value="ECO:0007669"/>
    <property type="project" value="UniProtKB-EC"/>
</dbReference>
<dbReference type="Gene3D" id="3.30.420.360">
    <property type="match status" value="1"/>
</dbReference>
<dbReference type="GO" id="GO:0008270">
    <property type="term" value="F:zinc ion binding"/>
    <property type="evidence" value="ECO:0007669"/>
    <property type="project" value="UniProtKB-KW"/>
</dbReference>
<evidence type="ECO:0000256" key="2">
    <source>
        <dbReference type="ARBA" id="ARBA00008097"/>
    </source>
</evidence>
<dbReference type="Gene3D" id="3.30.110.120">
    <property type="match status" value="1"/>
</dbReference>
<keyword evidence="13" id="KW-1185">Reference proteome</keyword>
<dbReference type="InterPro" id="IPR036046">
    <property type="entry name" value="Acylphosphatase-like_dom_sf"/>
</dbReference>
<comment type="pathway">
    <text evidence="1 8">Protein modification; [NiFe] hydrogenase maturation.</text>
</comment>
<feature type="domain" description="YrdC-like" evidence="11">
    <location>
        <begin position="224"/>
        <end position="410"/>
    </location>
</feature>
<keyword evidence="6" id="KW-0862">Zinc</keyword>
<dbReference type="GO" id="GO:0051604">
    <property type="term" value="P:protein maturation"/>
    <property type="evidence" value="ECO:0007669"/>
    <property type="project" value="TreeGrafter"/>
</dbReference>
<dbReference type="KEGG" id="kak:Kalk_18645"/>
<dbReference type="UniPathway" id="UPA00335"/>
<keyword evidence="5" id="KW-0863">Zinc-finger</keyword>
<evidence type="ECO:0000313" key="12">
    <source>
        <dbReference type="EMBL" id="AUM14319.1"/>
    </source>
</evidence>
<feature type="domain" description="Acylphosphatase-like" evidence="10">
    <location>
        <begin position="23"/>
        <end position="110"/>
    </location>
</feature>
<dbReference type="SUPFAM" id="SSF54975">
    <property type="entry name" value="Acylphosphatase/BLUF domain-like"/>
    <property type="match status" value="1"/>
</dbReference>
<protein>
    <recommendedName>
        <fullName evidence="8">Carbamoyltransferase HypF</fullName>
        <ecNumber evidence="8">6.2.-.-</ecNumber>
    </recommendedName>
</protein>
<evidence type="ECO:0000256" key="5">
    <source>
        <dbReference type="ARBA" id="ARBA00022771"/>
    </source>
</evidence>
<dbReference type="PANTHER" id="PTHR42959">
    <property type="entry name" value="CARBAMOYLTRANSFERASE"/>
    <property type="match status" value="1"/>
</dbReference>
<dbReference type="PROSITE" id="PS00150">
    <property type="entry name" value="ACYLPHOSPHATASE_1"/>
    <property type="match status" value="1"/>
</dbReference>
<gene>
    <name evidence="12" type="primary">hypF</name>
    <name evidence="12" type="ORF">Kalk_18645</name>
</gene>
<dbReference type="InterPro" id="IPR017945">
    <property type="entry name" value="DHBP_synth_RibB-like_a/b_dom"/>
</dbReference>
<evidence type="ECO:0000259" key="10">
    <source>
        <dbReference type="PROSITE" id="PS51160"/>
    </source>
</evidence>
<dbReference type="GO" id="GO:0003725">
    <property type="term" value="F:double-stranded RNA binding"/>
    <property type="evidence" value="ECO:0007669"/>
    <property type="project" value="InterPro"/>
</dbReference>
<dbReference type="InterPro" id="IPR004421">
    <property type="entry name" value="Carbamoyltransferase_HypF"/>
</dbReference>
<dbReference type="PANTHER" id="PTHR42959:SF1">
    <property type="entry name" value="CARBAMOYLTRANSFERASE HYPF"/>
    <property type="match status" value="1"/>
</dbReference>
<dbReference type="AlphaFoldDB" id="A0A2K9LPP2"/>
<comment type="catalytic activity">
    <reaction evidence="9">
        <text>an acyl phosphate + H2O = a carboxylate + phosphate + H(+)</text>
        <dbReference type="Rhea" id="RHEA:14965"/>
        <dbReference type="ChEBI" id="CHEBI:15377"/>
        <dbReference type="ChEBI" id="CHEBI:15378"/>
        <dbReference type="ChEBI" id="CHEBI:29067"/>
        <dbReference type="ChEBI" id="CHEBI:43474"/>
        <dbReference type="ChEBI" id="CHEBI:59918"/>
        <dbReference type="EC" id="3.6.1.7"/>
    </reaction>
</comment>
<comment type="function">
    <text evidence="8">Involved in the maturation of [NiFe] hydrogenases. Along with HypE, it catalyzes the synthesis of the CN ligands of the active site iron of [NiFe]-hydrogenases. HypF functions as a carbamoyl transferase using carbamoylphosphate as a substrate and transferring the carboxamido moiety in an ATP-dependent reaction to the thiolate of the C-terminal cysteine of HypE yielding a protein-S-carboxamide.</text>
</comment>
<evidence type="ECO:0000259" key="11">
    <source>
        <dbReference type="PROSITE" id="PS51163"/>
    </source>
</evidence>
<dbReference type="Pfam" id="PF17788">
    <property type="entry name" value="HypF_C"/>
    <property type="match status" value="1"/>
</dbReference>
<reference evidence="13" key="1">
    <citation type="submission" date="2017-08" db="EMBL/GenBank/DDBJ databases">
        <title>Direct submision.</title>
        <authorList>
            <person name="Kim S.-J."/>
            <person name="Rhee S.-K."/>
        </authorList>
    </citation>
    <scope>NUCLEOTIDE SEQUENCE [LARGE SCALE GENOMIC DNA]</scope>
    <source>
        <strain evidence="13">GI5</strain>
    </source>
</reference>
<dbReference type="EC" id="6.2.-.-" evidence="8"/>
<dbReference type="Proteomes" id="UP000235116">
    <property type="component" value="Chromosome"/>
</dbReference>
<keyword evidence="3" id="KW-0436">Ligase</keyword>
<evidence type="ECO:0000256" key="1">
    <source>
        <dbReference type="ARBA" id="ARBA00004711"/>
    </source>
</evidence>
<accession>A0A2K9LPP2</accession>
<dbReference type="Pfam" id="PF07503">
    <property type="entry name" value="zf-HYPF"/>
    <property type="match status" value="2"/>
</dbReference>
<dbReference type="InterPro" id="IPR006070">
    <property type="entry name" value="Sua5-like_dom"/>
</dbReference>
<comment type="similarity">
    <text evidence="2 8">Belongs to the carbamoyltransferase HypF family.</text>
</comment>
<dbReference type="Pfam" id="PF00708">
    <property type="entry name" value="Acylphosphatase"/>
    <property type="match status" value="1"/>
</dbReference>
<evidence type="ECO:0000256" key="3">
    <source>
        <dbReference type="ARBA" id="ARBA00022598"/>
    </source>
</evidence>
<organism evidence="12 13">
    <name type="scientific">Ketobacter alkanivorans</name>
    <dbReference type="NCBI Taxonomy" id="1917421"/>
    <lineage>
        <taxon>Bacteria</taxon>
        <taxon>Pseudomonadati</taxon>
        <taxon>Pseudomonadota</taxon>
        <taxon>Gammaproteobacteria</taxon>
        <taxon>Pseudomonadales</taxon>
        <taxon>Ketobacteraceae</taxon>
        <taxon>Ketobacter</taxon>
    </lineage>
</organism>
<dbReference type="InterPro" id="IPR051060">
    <property type="entry name" value="Carbamoyltrans_HypF-like"/>
</dbReference>
<dbReference type="InterPro" id="IPR001792">
    <property type="entry name" value="Acylphosphatase-like_dom"/>
</dbReference>
<dbReference type="NCBIfam" id="TIGR00143">
    <property type="entry name" value="hypF"/>
    <property type="match status" value="1"/>
</dbReference>
<dbReference type="GO" id="GO:0016743">
    <property type="term" value="F:carboxyl- or carbamoyltransferase activity"/>
    <property type="evidence" value="ECO:0007669"/>
    <property type="project" value="UniProtKB-UniRule"/>
</dbReference>
<name>A0A2K9LPP2_9GAMM</name>
<dbReference type="Gene3D" id="3.90.870.50">
    <property type="match status" value="1"/>
</dbReference>
<sequence>MAGCDHITMMQQVPLSDGKALNTVTICVKGVVQGVGFRPWVVGLAESMGVSGRVYNHQGAVIIECRGDTSSLSDLIEHIQNRPPARAHVTSVDVREGLDLAISSGFSIDQSITKKCVSLPEGLLPITLDFAPCDLCLRELLDPDDRRYRYPFISCADCGPRYSIMQSAPFDRERTSMSRFVLCHACAEEYGDPRDRRFHAQTISCHQCGPKLRYINGRGTRIDGDPIGLANAALKRGEIVALKGVGGFQLVVDASNGSALDRLRKRKNRPHKPFALMVRNVELAKQIGQLSREDLNALTSVTAPIVLIRARDSGKMLPDAIAPGLRRIGVMLPSSTLHCLLLGEWETPLVVTSGNVSGAPLCVDNNAALVELASIADGFLLYDRDIEHRLDDSVVQCVNGDVVPLRLGRGYAPGYFSLPPGFEKAPSVLAMGADLKNSVCLLDKSGVVLSPYNGDFSDARVIESGSTRADELLNHYDHHPSVVTVDAHPNYFSTAEGFKRGEVLGVEVWPVQHHHAHLAACLADNGWPRSGGAVLGVVLDGMGYGPPNDSTDYNAVWGGELLLGGYEQCRRVTRFKPVPLPGGDMAAKQPWRNALAHLHAAIGWTNVQADYGRVSAIQRLSLFPVDAVLSMMEAKINSPLSSSCGRLFDAVAFLLGAGSDEQMSYEGQGAMYVQSLAEGYIGDELSGYSFDIDNHSDLREVVFTNFWQELLCDLRASIKPEIMAHKFHLGLVEVLEQSVRQAGDEYDFNAVVLSGGVFQNVLITHELIRRLDKGGYNVLTHKNVPPNDSGIAFGQAMIAAARWIGMKESA</sequence>
<feature type="active site" evidence="9">
    <location>
        <position position="56"/>
    </location>
</feature>
<dbReference type="PROSITE" id="PS51163">
    <property type="entry name" value="YRDC"/>
    <property type="match status" value="1"/>
</dbReference>
<feature type="active site" evidence="9">
    <location>
        <position position="38"/>
    </location>
</feature>
<keyword evidence="4" id="KW-0479">Metal-binding</keyword>
<dbReference type="InterPro" id="IPR011125">
    <property type="entry name" value="Znf_HypF"/>
</dbReference>
<dbReference type="Pfam" id="PF01300">
    <property type="entry name" value="Sua5_yciO_yrdC"/>
    <property type="match status" value="1"/>
</dbReference>
<evidence type="ECO:0000256" key="7">
    <source>
        <dbReference type="ARBA" id="ARBA00048220"/>
    </source>
</evidence>
<dbReference type="GO" id="GO:0016874">
    <property type="term" value="F:ligase activity"/>
    <property type="evidence" value="ECO:0007669"/>
    <property type="project" value="UniProtKB-UniRule"/>
</dbReference>
<evidence type="ECO:0000313" key="13">
    <source>
        <dbReference type="Proteomes" id="UP000235116"/>
    </source>
</evidence>
<dbReference type="Gene3D" id="3.30.420.40">
    <property type="match status" value="1"/>
</dbReference>
<evidence type="ECO:0000256" key="8">
    <source>
        <dbReference type="PIRNR" id="PIRNR006256"/>
    </source>
</evidence>
<comment type="catalytic activity">
    <reaction evidence="7 8">
        <text>C-terminal L-cysteinyl-[HypE protein] + carbamoyl phosphate + ATP + H2O = C-terminal S-carboxamide-L-cysteinyl-[HypE protein] + AMP + phosphate + diphosphate + H(+)</text>
        <dbReference type="Rhea" id="RHEA:55636"/>
        <dbReference type="Rhea" id="RHEA-COMP:14247"/>
        <dbReference type="Rhea" id="RHEA-COMP:14392"/>
        <dbReference type="ChEBI" id="CHEBI:15377"/>
        <dbReference type="ChEBI" id="CHEBI:15378"/>
        <dbReference type="ChEBI" id="CHEBI:30616"/>
        <dbReference type="ChEBI" id="CHEBI:33019"/>
        <dbReference type="ChEBI" id="CHEBI:43474"/>
        <dbReference type="ChEBI" id="CHEBI:58228"/>
        <dbReference type="ChEBI" id="CHEBI:76913"/>
        <dbReference type="ChEBI" id="CHEBI:139126"/>
        <dbReference type="ChEBI" id="CHEBI:456215"/>
    </reaction>
</comment>
<evidence type="ECO:0000256" key="4">
    <source>
        <dbReference type="ARBA" id="ARBA00022723"/>
    </source>
</evidence>
<keyword evidence="12" id="KW-0808">Transferase</keyword>
<proteinExistence type="inferred from homology"/>
<dbReference type="InterPro" id="IPR017968">
    <property type="entry name" value="Acylphosphatase_CS"/>
</dbReference>
<dbReference type="InterPro" id="IPR041440">
    <property type="entry name" value="HypF_C"/>
</dbReference>
<dbReference type="PIRSF" id="PIRSF006256">
    <property type="entry name" value="CMPcnvr_hdrg_mat"/>
    <property type="match status" value="1"/>
</dbReference>
<evidence type="ECO:0000256" key="9">
    <source>
        <dbReference type="PROSITE-ProRule" id="PRU00520"/>
    </source>
</evidence>
<dbReference type="EMBL" id="CP022684">
    <property type="protein sequence ID" value="AUM14319.1"/>
    <property type="molecule type" value="Genomic_DNA"/>
</dbReference>
<keyword evidence="9" id="KW-0378">Hydrolase</keyword>
<dbReference type="InterPro" id="IPR055128">
    <property type="entry name" value="HypF_C_2"/>
</dbReference>
<dbReference type="PROSITE" id="PS51160">
    <property type="entry name" value="ACYLPHOSPHATASE_3"/>
    <property type="match status" value="1"/>
</dbReference>
<dbReference type="Pfam" id="PF22521">
    <property type="entry name" value="HypF_C_2"/>
    <property type="match status" value="1"/>
</dbReference>